<dbReference type="SMART" id="SM00857">
    <property type="entry name" value="Resolvase"/>
    <property type="match status" value="1"/>
</dbReference>
<comment type="caution">
    <text evidence="2">The sequence shown here is derived from an EMBL/GenBank/DDBJ whole genome shotgun (WGS) entry which is preliminary data.</text>
</comment>
<dbReference type="Gene3D" id="3.40.50.1390">
    <property type="entry name" value="Resolvase, N-terminal catalytic domain"/>
    <property type="match status" value="1"/>
</dbReference>
<dbReference type="Gene3D" id="3.90.1750.20">
    <property type="entry name" value="Putative Large Serine Recombinase, Chain B, Domain 2"/>
    <property type="match status" value="1"/>
</dbReference>
<dbReference type="CDD" id="cd00338">
    <property type="entry name" value="Ser_Recombinase"/>
    <property type="match status" value="1"/>
</dbReference>
<evidence type="ECO:0000313" key="2">
    <source>
        <dbReference type="EMBL" id="MEN3230543.1"/>
    </source>
</evidence>
<protein>
    <submittedName>
        <fullName evidence="2">Recombinase family protein</fullName>
    </submittedName>
</protein>
<organism evidence="2 3">
    <name type="scientific">Methylorubrum rhodesianum</name>
    <dbReference type="NCBI Taxonomy" id="29427"/>
    <lineage>
        <taxon>Bacteria</taxon>
        <taxon>Pseudomonadati</taxon>
        <taxon>Pseudomonadota</taxon>
        <taxon>Alphaproteobacteria</taxon>
        <taxon>Hyphomicrobiales</taxon>
        <taxon>Methylobacteriaceae</taxon>
        <taxon>Methylorubrum</taxon>
    </lineage>
</organism>
<dbReference type="InterPro" id="IPR050639">
    <property type="entry name" value="SSR_resolvase"/>
</dbReference>
<keyword evidence="3" id="KW-1185">Reference proteome</keyword>
<proteinExistence type="predicted"/>
<dbReference type="SUPFAM" id="SSF53041">
    <property type="entry name" value="Resolvase-like"/>
    <property type="match status" value="1"/>
</dbReference>
<dbReference type="PROSITE" id="PS51737">
    <property type="entry name" value="RECOMBINASE_DNA_BIND"/>
    <property type="match status" value="1"/>
</dbReference>
<dbReference type="EMBL" id="JAQYXL010000001">
    <property type="protein sequence ID" value="MEN3230543.1"/>
    <property type="molecule type" value="Genomic_DNA"/>
</dbReference>
<sequence length="738" mass="82387">MIKGSSPWFGMSADVRAYRQDNDVPARYCRWIRKGVSSFTAIHPFAASMPMLDLGTFFAMPDERDPKDENPLHRLIENWIARHESTPEPTPATAPAIAFYLRRSSADPLYLSIGAQLDACASHAQSLGPEFEQERLLFVDRHRSGRTIVGREGLADMLAAARAGRFRILAVRSIDRLTRSATDAARLYEILYSYGVSIHVAGKGEVQLFEILMLALSAQRERERMLEATADGKRRAAQNGDMFGSWATYGYERVEGPDWQIDPEQRGVLHRCFMELHSGNTLSELCRGLNSEGIPTPGGRSWTTGRFFRRGWGLLDRPVLKGLLVWGIRSDKPIVLRRPDLAIVEADVFDSVNERFGATRRVHRPRTRTPFLLGLVRCACGARMTVVEDEGVGNVYCHVARLGGPCDRKKGLNFSVLARQVLNFFREEILDGERGPELEEIRRAEWRELVEEVDAERGRLAAEIGRIARELDTLSPDDAGKIDPSAIAACCEFELEHHRLAEKLTKLVAPPFRALAWEDAETDRAGILRMMERLPRISRSEEDLRVIGLVRSIVGGIELDIRKDGCRMRLWFGVPEAPSGFASCKLSAERSRERWFPDPPPGPMRYPEVVLGHHRRAEAGAFSLDDGDWAAVEPVFSDVPRLRAGGRLAAEAILFVGATGLGPKYLPECYAPYALNMKGTPGPDTMWRRAYPILKARHSPIVADIGPAAPTGKGPYLRRLAHPVPPLDDPDPWLGPTS</sequence>
<dbReference type="InterPro" id="IPR038109">
    <property type="entry name" value="DNA_bind_recomb_sf"/>
</dbReference>
<evidence type="ECO:0000259" key="1">
    <source>
        <dbReference type="PROSITE" id="PS51737"/>
    </source>
</evidence>
<name>A0ABU9ZGF3_9HYPH</name>
<dbReference type="InterPro" id="IPR036162">
    <property type="entry name" value="Resolvase-like_N_sf"/>
</dbReference>
<dbReference type="Proteomes" id="UP001404845">
    <property type="component" value="Unassembled WGS sequence"/>
</dbReference>
<dbReference type="PANTHER" id="PTHR30461">
    <property type="entry name" value="DNA-INVERTASE FROM LAMBDOID PROPHAGE"/>
    <property type="match status" value="1"/>
</dbReference>
<gene>
    <name evidence="2" type="ORF">PUR21_23460</name>
</gene>
<dbReference type="Pfam" id="PF00239">
    <property type="entry name" value="Resolvase"/>
    <property type="match status" value="1"/>
</dbReference>
<accession>A0ABU9ZGF3</accession>
<dbReference type="PANTHER" id="PTHR30461:SF23">
    <property type="entry name" value="DNA RECOMBINASE-RELATED"/>
    <property type="match status" value="1"/>
</dbReference>
<dbReference type="InterPro" id="IPR006119">
    <property type="entry name" value="Resolv_N"/>
</dbReference>
<dbReference type="InterPro" id="IPR011109">
    <property type="entry name" value="DNA_bind_recombinase_dom"/>
</dbReference>
<feature type="domain" description="Recombinase" evidence="1">
    <location>
        <begin position="248"/>
        <end position="362"/>
    </location>
</feature>
<evidence type="ECO:0000313" key="3">
    <source>
        <dbReference type="Proteomes" id="UP001404845"/>
    </source>
</evidence>
<reference evidence="2 3" key="1">
    <citation type="journal article" date="2023" name="PLoS ONE">
        <title>Complete genome assembly of Hawai'i environmental nontuberculous mycobacteria reveals unexpected co-isolation with methylobacteria.</title>
        <authorList>
            <person name="Hendrix J."/>
            <person name="Epperson L.E."/>
            <person name="Tong E.I."/>
            <person name="Chan Y.L."/>
            <person name="Hasan N.A."/>
            <person name="Dawrs S.N."/>
            <person name="Norton G.J."/>
            <person name="Virdi R."/>
            <person name="Crooks J.L."/>
            <person name="Chan E.D."/>
            <person name="Honda J.R."/>
            <person name="Strong M."/>
        </authorList>
    </citation>
    <scope>NUCLEOTIDE SEQUENCE [LARGE SCALE GENOMIC DNA]</scope>
    <source>
        <strain evidence="2 3">NJH_HI01</strain>
    </source>
</reference>
<dbReference type="RefSeq" id="WP_246750897.1">
    <property type="nucleotide sequence ID" value="NZ_JACWCW010000109.1"/>
</dbReference>
<dbReference type="Pfam" id="PF07508">
    <property type="entry name" value="Recombinase"/>
    <property type="match status" value="1"/>
</dbReference>